<dbReference type="RefSeq" id="WP_078669512.1">
    <property type="nucleotide sequence ID" value="NZ_FUWZ01000002.1"/>
</dbReference>
<organism evidence="1 2">
    <name type="scientific">Chitinophaga eiseniae</name>
    <dbReference type="NCBI Taxonomy" id="634771"/>
    <lineage>
        <taxon>Bacteria</taxon>
        <taxon>Pseudomonadati</taxon>
        <taxon>Bacteroidota</taxon>
        <taxon>Chitinophagia</taxon>
        <taxon>Chitinophagales</taxon>
        <taxon>Chitinophagaceae</taxon>
        <taxon>Chitinophaga</taxon>
    </lineage>
</organism>
<proteinExistence type="predicted"/>
<accession>A0A1T4RBY9</accession>
<dbReference type="EMBL" id="FUWZ01000002">
    <property type="protein sequence ID" value="SKA13560.1"/>
    <property type="molecule type" value="Genomic_DNA"/>
</dbReference>
<keyword evidence="2" id="KW-1185">Reference proteome</keyword>
<dbReference type="AlphaFoldDB" id="A0A1T4RBY9"/>
<dbReference type="STRING" id="634771.SAMN04488128_1021021"/>
<gene>
    <name evidence="1" type="ORF">SAMN04488128_1021021</name>
</gene>
<sequence>MADIKRKTLSLTSGKHLKLYGSSLAISKSLEIGEGYAPNIFSFTEDLTGGKELGKVTNPYKLDKEDLMELADFNIQLWMNLKANLRKYSIDSPKIFNLEAGK</sequence>
<evidence type="ECO:0000313" key="1">
    <source>
        <dbReference type="EMBL" id="SKA13560.1"/>
    </source>
</evidence>
<dbReference type="Proteomes" id="UP000190367">
    <property type="component" value="Unassembled WGS sequence"/>
</dbReference>
<name>A0A1T4RBY9_9BACT</name>
<dbReference type="OrthoDB" id="680937at2"/>
<evidence type="ECO:0000313" key="2">
    <source>
        <dbReference type="Proteomes" id="UP000190367"/>
    </source>
</evidence>
<reference evidence="2" key="1">
    <citation type="submission" date="2017-02" db="EMBL/GenBank/DDBJ databases">
        <authorList>
            <person name="Varghese N."/>
            <person name="Submissions S."/>
        </authorList>
    </citation>
    <scope>NUCLEOTIDE SEQUENCE [LARGE SCALE GENOMIC DNA]</scope>
    <source>
        <strain evidence="2">DSM 22224</strain>
    </source>
</reference>
<protein>
    <submittedName>
        <fullName evidence="1">Uncharacterized protein</fullName>
    </submittedName>
</protein>